<reference evidence="4 5" key="1">
    <citation type="submission" date="2019-01" db="EMBL/GenBank/DDBJ databases">
        <title>PMF-metabolizing Aryl O-demethylase.</title>
        <authorList>
            <person name="Kim M."/>
        </authorList>
    </citation>
    <scope>NUCLEOTIDE SEQUENCE [LARGE SCALE GENOMIC DNA]</scope>
    <source>
        <strain evidence="4 5">PMF1</strain>
    </source>
</reference>
<feature type="domain" description="SCP" evidence="3">
    <location>
        <begin position="215"/>
        <end position="329"/>
    </location>
</feature>
<feature type="region of interest" description="Disordered" evidence="1">
    <location>
        <begin position="77"/>
        <end position="207"/>
    </location>
</feature>
<feature type="signal peptide" evidence="2">
    <location>
        <begin position="1"/>
        <end position="27"/>
    </location>
</feature>
<evidence type="ECO:0000256" key="1">
    <source>
        <dbReference type="SAM" id="MobiDB-lite"/>
    </source>
</evidence>
<organism evidence="4 5">
    <name type="scientific">Blautia producta</name>
    <dbReference type="NCBI Taxonomy" id="33035"/>
    <lineage>
        <taxon>Bacteria</taxon>
        <taxon>Bacillati</taxon>
        <taxon>Bacillota</taxon>
        <taxon>Clostridia</taxon>
        <taxon>Lachnospirales</taxon>
        <taxon>Lachnospiraceae</taxon>
        <taxon>Blautia</taxon>
    </lineage>
</organism>
<dbReference type="CDD" id="cd05379">
    <property type="entry name" value="CAP_bacterial"/>
    <property type="match status" value="1"/>
</dbReference>
<name>A0A4P6LZC7_9FIRM</name>
<feature type="compositionally biased region" description="Polar residues" evidence="1">
    <location>
        <begin position="189"/>
        <end position="202"/>
    </location>
</feature>
<feature type="compositionally biased region" description="Acidic residues" evidence="1">
    <location>
        <begin position="89"/>
        <end position="174"/>
    </location>
</feature>
<dbReference type="PANTHER" id="PTHR31157">
    <property type="entry name" value="SCP DOMAIN-CONTAINING PROTEIN"/>
    <property type="match status" value="1"/>
</dbReference>
<proteinExistence type="predicted"/>
<dbReference type="Proteomes" id="UP000289794">
    <property type="component" value="Chromosome"/>
</dbReference>
<keyword evidence="2" id="KW-0732">Signal</keyword>
<evidence type="ECO:0000313" key="5">
    <source>
        <dbReference type="Proteomes" id="UP000289794"/>
    </source>
</evidence>
<gene>
    <name evidence="4" type="ORF">PMF13cell1_01871</name>
</gene>
<protein>
    <recommendedName>
        <fullName evidence="3">SCP domain-containing protein</fullName>
    </recommendedName>
</protein>
<evidence type="ECO:0000256" key="2">
    <source>
        <dbReference type="SAM" id="SignalP"/>
    </source>
</evidence>
<accession>A0A4P6LZC7</accession>
<evidence type="ECO:0000259" key="3">
    <source>
        <dbReference type="Pfam" id="PF00188"/>
    </source>
</evidence>
<dbReference type="InterPro" id="IPR014044">
    <property type="entry name" value="CAP_dom"/>
</dbReference>
<dbReference type="KEGG" id="bpro:PMF13cell1_01871"/>
<dbReference type="Pfam" id="PF00188">
    <property type="entry name" value="CAP"/>
    <property type="match status" value="1"/>
</dbReference>
<feature type="chain" id="PRO_5020664753" description="SCP domain-containing protein" evidence="2">
    <location>
        <begin position="28"/>
        <end position="331"/>
    </location>
</feature>
<dbReference type="SUPFAM" id="SSF55797">
    <property type="entry name" value="PR-1-like"/>
    <property type="match status" value="1"/>
</dbReference>
<dbReference type="InterPro" id="IPR035940">
    <property type="entry name" value="CAP_sf"/>
</dbReference>
<dbReference type="EMBL" id="CP035945">
    <property type="protein sequence ID" value="QBE96327.1"/>
    <property type="molecule type" value="Genomic_DNA"/>
</dbReference>
<dbReference type="Gene3D" id="3.40.33.10">
    <property type="entry name" value="CAP"/>
    <property type="match status" value="1"/>
</dbReference>
<dbReference type="PANTHER" id="PTHR31157:SF1">
    <property type="entry name" value="SCP DOMAIN-CONTAINING PROTEIN"/>
    <property type="match status" value="1"/>
</dbReference>
<evidence type="ECO:0000313" key="4">
    <source>
        <dbReference type="EMBL" id="QBE96327.1"/>
    </source>
</evidence>
<dbReference type="AlphaFoldDB" id="A0A4P6LZC7"/>
<dbReference type="RefSeq" id="WP_130180569.1">
    <property type="nucleotide sequence ID" value="NZ_CP035945.1"/>
</dbReference>
<sequence>MKHKILPGFLAVAVVSAMGIAPVRVQAASSIEDVKQNLKSKGIVVAGNVSNLDELKQKLESMGIDCSIPGWLVSLCPELPGNGQPEMPDSPDDNQPENPDIPDNEQPENPDIPDNEQPENPDTPDSEQPETPDSPDNEQPEMPDTPDSEQPETPDSPDNEQPEMPDTPDSEQPETPDSPDNNKPETPDSPDNNQPENPSLPDTDTENADFVRQVVDLVNRERAKAGLSPVTADTSIQAAAQVRAKEIEKSFSHTRPDGSSFSTALTQQGVTYRGSGENIAWGQKTPEQVMNGWMNSEGHRANILNKNFTKIGVGYHQNASGTNYWTQLFTY</sequence>